<dbReference type="PANTHER" id="PTHR43030:SF1">
    <property type="entry name" value="PHOSPHOENOLPYRUVATE SYNTHASE"/>
    <property type="match status" value="1"/>
</dbReference>
<evidence type="ECO:0000256" key="12">
    <source>
        <dbReference type="ARBA" id="ARBA00022842"/>
    </source>
</evidence>
<dbReference type="EC" id="2.7.9.2" evidence="5"/>
<keyword evidence="9" id="KW-0547">Nucleotide-binding</keyword>
<dbReference type="InterPro" id="IPR013815">
    <property type="entry name" value="ATP_grasp_subdomain_1"/>
</dbReference>
<feature type="region of interest" description="Disordered" evidence="15">
    <location>
        <begin position="419"/>
        <end position="446"/>
    </location>
</feature>
<keyword evidence="11" id="KW-0067">ATP-binding</keyword>
<evidence type="ECO:0000256" key="8">
    <source>
        <dbReference type="ARBA" id="ARBA00022723"/>
    </source>
</evidence>
<keyword evidence="19" id="KW-1185">Reference proteome</keyword>
<dbReference type="Pfam" id="PF01326">
    <property type="entry name" value="PPDK_N"/>
    <property type="match status" value="1"/>
</dbReference>
<accession>A0A937RNT7</accession>
<evidence type="ECO:0000256" key="14">
    <source>
        <dbReference type="ARBA" id="ARBA00047700"/>
    </source>
</evidence>
<reference evidence="18" key="1">
    <citation type="submission" date="2020-12" db="EMBL/GenBank/DDBJ databases">
        <title>Genomic characterization of non-nitrogen-fixing Frankia strains.</title>
        <authorList>
            <person name="Carlos-Shanley C."/>
            <person name="Guerra T."/>
            <person name="Hahn D."/>
        </authorList>
    </citation>
    <scope>NUCLEOTIDE SEQUENCE</scope>
    <source>
        <strain evidence="18">CN6</strain>
    </source>
</reference>
<evidence type="ECO:0000256" key="1">
    <source>
        <dbReference type="ARBA" id="ARBA00001946"/>
    </source>
</evidence>
<comment type="caution">
    <text evidence="18">The sequence shown here is derived from an EMBL/GenBank/DDBJ whole genome shotgun (WGS) entry which is preliminary data.</text>
</comment>
<evidence type="ECO:0000256" key="9">
    <source>
        <dbReference type="ARBA" id="ARBA00022741"/>
    </source>
</evidence>
<dbReference type="Gene3D" id="3.30.1490.20">
    <property type="entry name" value="ATP-grasp fold, A domain"/>
    <property type="match status" value="1"/>
</dbReference>
<comment type="pathway">
    <text evidence="3">Carbohydrate biosynthesis; gluconeogenesis.</text>
</comment>
<gene>
    <name evidence="18" type="ORF">I7412_34585</name>
</gene>
<keyword evidence="7" id="KW-0808">Transferase</keyword>
<evidence type="ECO:0000256" key="13">
    <source>
        <dbReference type="ARBA" id="ARBA00033470"/>
    </source>
</evidence>
<evidence type="ECO:0000256" key="2">
    <source>
        <dbReference type="ARBA" id="ARBA00002988"/>
    </source>
</evidence>
<evidence type="ECO:0000313" key="18">
    <source>
        <dbReference type="EMBL" id="MBL7632194.1"/>
    </source>
</evidence>
<proteinExistence type="inferred from homology"/>
<comment type="similarity">
    <text evidence="4">Belongs to the PEP-utilizing enzyme family.</text>
</comment>
<dbReference type="GO" id="GO:0005524">
    <property type="term" value="F:ATP binding"/>
    <property type="evidence" value="ECO:0007669"/>
    <property type="project" value="UniProtKB-KW"/>
</dbReference>
<protein>
    <recommendedName>
        <fullName evidence="6">Phosphoenolpyruvate synthase</fullName>
        <ecNumber evidence="5">2.7.9.2</ecNumber>
    </recommendedName>
    <alternativeName>
        <fullName evidence="13">Pyruvate, water dikinase</fullName>
    </alternativeName>
</protein>
<dbReference type="RefSeq" id="WP_203004026.1">
    <property type="nucleotide sequence ID" value="NZ_JADWYU010000154.1"/>
</dbReference>
<comment type="cofactor">
    <cofactor evidence="1">
        <name>Mg(2+)</name>
        <dbReference type="ChEBI" id="CHEBI:18420"/>
    </cofactor>
</comment>
<dbReference type="Proteomes" id="UP000604475">
    <property type="component" value="Unassembled WGS sequence"/>
</dbReference>
<dbReference type="Gene3D" id="3.30.470.20">
    <property type="entry name" value="ATP-grasp fold, B domain"/>
    <property type="match status" value="1"/>
</dbReference>
<keyword evidence="12" id="KW-0460">Magnesium</keyword>
<organism evidence="18 19">
    <name type="scientific">Frankia nepalensis</name>
    <dbReference type="NCBI Taxonomy" id="1836974"/>
    <lineage>
        <taxon>Bacteria</taxon>
        <taxon>Bacillati</taxon>
        <taxon>Actinomycetota</taxon>
        <taxon>Actinomycetes</taxon>
        <taxon>Frankiales</taxon>
        <taxon>Frankiaceae</taxon>
        <taxon>Frankia</taxon>
    </lineage>
</organism>
<evidence type="ECO:0000256" key="6">
    <source>
        <dbReference type="ARBA" id="ARBA00021623"/>
    </source>
</evidence>
<dbReference type="GO" id="GO:0046872">
    <property type="term" value="F:metal ion binding"/>
    <property type="evidence" value="ECO:0007669"/>
    <property type="project" value="UniProtKB-KW"/>
</dbReference>
<evidence type="ECO:0000256" key="7">
    <source>
        <dbReference type="ARBA" id="ARBA00022679"/>
    </source>
</evidence>
<dbReference type="EMBL" id="JAEACQ010000298">
    <property type="protein sequence ID" value="MBL7632194.1"/>
    <property type="molecule type" value="Genomic_DNA"/>
</dbReference>
<name>A0A937RNT7_9ACTN</name>
<feature type="compositionally biased region" description="Basic and acidic residues" evidence="15">
    <location>
        <begin position="472"/>
        <end position="484"/>
    </location>
</feature>
<dbReference type="PANTHER" id="PTHR43030">
    <property type="entry name" value="PHOSPHOENOLPYRUVATE SYNTHASE"/>
    <property type="match status" value="1"/>
</dbReference>
<evidence type="ECO:0000256" key="15">
    <source>
        <dbReference type="SAM" id="MobiDB-lite"/>
    </source>
</evidence>
<dbReference type="SUPFAM" id="SSF52009">
    <property type="entry name" value="Phosphohistidine domain"/>
    <property type="match status" value="1"/>
</dbReference>
<evidence type="ECO:0000259" key="17">
    <source>
        <dbReference type="Pfam" id="PF01326"/>
    </source>
</evidence>
<feature type="domain" description="PEP-utilising enzyme mobile" evidence="16">
    <location>
        <begin position="287"/>
        <end position="359"/>
    </location>
</feature>
<evidence type="ECO:0000259" key="16">
    <source>
        <dbReference type="Pfam" id="PF00391"/>
    </source>
</evidence>
<dbReference type="InterPro" id="IPR002192">
    <property type="entry name" value="PPDK_AMP/ATP-bd"/>
</dbReference>
<evidence type="ECO:0000256" key="4">
    <source>
        <dbReference type="ARBA" id="ARBA00007837"/>
    </source>
</evidence>
<dbReference type="InterPro" id="IPR008279">
    <property type="entry name" value="PEP-util_enz_mobile_dom"/>
</dbReference>
<dbReference type="InterPro" id="IPR006319">
    <property type="entry name" value="PEP_synth"/>
</dbReference>
<evidence type="ECO:0000256" key="3">
    <source>
        <dbReference type="ARBA" id="ARBA00004742"/>
    </source>
</evidence>
<comment type="function">
    <text evidence="2">Catalyzes the phosphorylation of pyruvate to phosphoenolpyruvate.</text>
</comment>
<evidence type="ECO:0000256" key="10">
    <source>
        <dbReference type="ARBA" id="ARBA00022777"/>
    </source>
</evidence>
<feature type="domain" description="Pyruvate phosphate dikinase AMP/ATP-binding" evidence="17">
    <location>
        <begin position="14"/>
        <end position="121"/>
    </location>
</feature>
<feature type="region of interest" description="Disordered" evidence="15">
    <location>
        <begin position="470"/>
        <end position="490"/>
    </location>
</feature>
<dbReference type="AlphaFoldDB" id="A0A937RNT7"/>
<evidence type="ECO:0000313" key="19">
    <source>
        <dbReference type="Proteomes" id="UP000604475"/>
    </source>
</evidence>
<dbReference type="InterPro" id="IPR036637">
    <property type="entry name" value="Phosphohistidine_dom_sf"/>
</dbReference>
<evidence type="ECO:0000256" key="11">
    <source>
        <dbReference type="ARBA" id="ARBA00022840"/>
    </source>
</evidence>
<sequence length="490" mass="51180">MLDWATSVDTRYGLVARSSAPAEDGPEASFAGLHTSRFTPTHPEALLAAIHEVRASANTPALAAYAAHRDVRPTPHLAVLLQPAIRPHAAGVLAATCDADDLAPWALDAVRGLALPVVDGSQRGERHHSTSDSPTPAEQDVILLPGAADELRQPPGEWIALPVAHGQPPQHAKIQTSAAGLLHLYAPAPIPDAHLLTTSTRNRLLRLASRAAAVLNLDRIDIEWAVTADDTIHILQARPLTSPVPDPADNAPHGDDSIWHGIPAAPGRGTGPAHHQRHEAIALTDKIPAGAVLICDNIGPEALPALLASPAAIAATSGGPLSHAAIVAREIGIPCVTALPRELLKVTPGTHLTVDGTAGTARLAVTAEEPPRRQPPALAGAAVVTQTRPTSIPLDGRAATLLLHLSGDELPLLRNDAEAASHAAQPPVGAFQPSEEPALPPLPTGYQEYRLPGLGRIAWPTDAGPLPSRLVALEDRETIHERPTHPAKLT</sequence>
<dbReference type="Pfam" id="PF00391">
    <property type="entry name" value="PEP-utilizers"/>
    <property type="match status" value="1"/>
</dbReference>
<dbReference type="GO" id="GO:0008986">
    <property type="term" value="F:pyruvate, water dikinase activity"/>
    <property type="evidence" value="ECO:0007669"/>
    <property type="project" value="UniProtKB-EC"/>
</dbReference>
<comment type="catalytic activity">
    <reaction evidence="14">
        <text>pyruvate + ATP + H2O = phosphoenolpyruvate + AMP + phosphate + 2 H(+)</text>
        <dbReference type="Rhea" id="RHEA:11364"/>
        <dbReference type="ChEBI" id="CHEBI:15361"/>
        <dbReference type="ChEBI" id="CHEBI:15377"/>
        <dbReference type="ChEBI" id="CHEBI:15378"/>
        <dbReference type="ChEBI" id="CHEBI:30616"/>
        <dbReference type="ChEBI" id="CHEBI:43474"/>
        <dbReference type="ChEBI" id="CHEBI:58702"/>
        <dbReference type="ChEBI" id="CHEBI:456215"/>
        <dbReference type="EC" id="2.7.9.2"/>
    </reaction>
</comment>
<keyword evidence="10" id="KW-0418">Kinase</keyword>
<dbReference type="Gene3D" id="3.50.30.10">
    <property type="entry name" value="Phosphohistidine domain"/>
    <property type="match status" value="1"/>
</dbReference>
<dbReference type="SUPFAM" id="SSF56059">
    <property type="entry name" value="Glutathione synthetase ATP-binding domain-like"/>
    <property type="match status" value="1"/>
</dbReference>
<keyword evidence="8" id="KW-0479">Metal-binding</keyword>
<evidence type="ECO:0000256" key="5">
    <source>
        <dbReference type="ARBA" id="ARBA00011996"/>
    </source>
</evidence>